<dbReference type="Pfam" id="PF02826">
    <property type="entry name" value="2-Hacid_dh_C"/>
    <property type="match status" value="1"/>
</dbReference>
<dbReference type="InterPro" id="IPR006140">
    <property type="entry name" value="D-isomer_DH_NAD-bd"/>
</dbReference>
<evidence type="ECO:0000313" key="7">
    <source>
        <dbReference type="Proteomes" id="UP001225034"/>
    </source>
</evidence>
<feature type="domain" description="D-isomer specific 2-hydroxyacid dehydrogenase catalytic" evidence="4">
    <location>
        <begin position="5"/>
        <end position="319"/>
    </location>
</feature>
<dbReference type="InterPro" id="IPR006139">
    <property type="entry name" value="D-isomer_2_OHA_DH_cat_dom"/>
</dbReference>
<dbReference type="Proteomes" id="UP001225034">
    <property type="component" value="Unassembled WGS sequence"/>
</dbReference>
<evidence type="ECO:0000259" key="5">
    <source>
        <dbReference type="Pfam" id="PF02826"/>
    </source>
</evidence>
<evidence type="ECO:0000256" key="2">
    <source>
        <dbReference type="ARBA" id="ARBA00023002"/>
    </source>
</evidence>
<comment type="similarity">
    <text evidence="1 3">Belongs to the D-isomer specific 2-hydroxyacid dehydrogenase family.</text>
</comment>
<keyword evidence="2 3" id="KW-0560">Oxidoreductase</keyword>
<dbReference type="InterPro" id="IPR036291">
    <property type="entry name" value="NAD(P)-bd_dom_sf"/>
</dbReference>
<sequence length="324" mass="35809">MLPKVIVYSRIPEDVLARIQESCEVTYYEKLNEENHSSFMKELTNAEAVLGSGLKVDKDLLAKAPKLSVVSNITVGYDNLNIDDLTERGVLATNTPTVLDDTVADTMMSLILATRRRIVELDQLVKSGNWKANISKEHFGLDVHHKKLGIIGMGRVGQTVAKRAEAGFDMEIIYHNRSRNEWAEQNHHATYCSLEELLKESDVVCLLTPLTKETYELMGKEEFQLMKKTAVFINGSRGATVDEDALVQALETGEIYAAGLDVFKEEPVPVDHPLLTMKNVVTLPHIGSATHETRHKMAELAADNMLAALGGACPPTPINGEVRS</sequence>
<dbReference type="RefSeq" id="WP_306984134.1">
    <property type="nucleotide sequence ID" value="NZ_JAUSUA010000004.1"/>
</dbReference>
<dbReference type="InterPro" id="IPR050223">
    <property type="entry name" value="D-isomer_2-hydroxyacid_DH"/>
</dbReference>
<dbReference type="InterPro" id="IPR029752">
    <property type="entry name" value="D-isomer_DH_CS1"/>
</dbReference>
<dbReference type="Gene3D" id="3.40.50.720">
    <property type="entry name" value="NAD(P)-binding Rossmann-like Domain"/>
    <property type="match status" value="2"/>
</dbReference>
<gene>
    <name evidence="6" type="ORF">J2S05_003046</name>
</gene>
<dbReference type="SUPFAM" id="SSF51735">
    <property type="entry name" value="NAD(P)-binding Rossmann-fold domains"/>
    <property type="match status" value="1"/>
</dbReference>
<dbReference type="GO" id="GO:0008873">
    <property type="term" value="F:gluconate 2-dehydrogenase activity"/>
    <property type="evidence" value="ECO:0007669"/>
    <property type="project" value="UniProtKB-EC"/>
</dbReference>
<protein>
    <submittedName>
        <fullName evidence="6">Gluconate 2-dehydrogenase</fullName>
        <ecNumber evidence="6">1.1.1.215</ecNumber>
    </submittedName>
</protein>
<dbReference type="SUPFAM" id="SSF52283">
    <property type="entry name" value="Formate/glycerate dehydrogenase catalytic domain-like"/>
    <property type="match status" value="1"/>
</dbReference>
<evidence type="ECO:0000313" key="6">
    <source>
        <dbReference type="EMBL" id="MDQ0208237.1"/>
    </source>
</evidence>
<dbReference type="EMBL" id="JAUSUA010000004">
    <property type="protein sequence ID" value="MDQ0208237.1"/>
    <property type="molecule type" value="Genomic_DNA"/>
</dbReference>
<evidence type="ECO:0000256" key="3">
    <source>
        <dbReference type="RuleBase" id="RU003719"/>
    </source>
</evidence>
<evidence type="ECO:0000256" key="1">
    <source>
        <dbReference type="ARBA" id="ARBA00005854"/>
    </source>
</evidence>
<dbReference type="PANTHER" id="PTHR10996:SF283">
    <property type="entry name" value="GLYOXYLATE_HYDROXYPYRUVATE REDUCTASE B"/>
    <property type="match status" value="1"/>
</dbReference>
<dbReference type="PANTHER" id="PTHR10996">
    <property type="entry name" value="2-HYDROXYACID DEHYDROGENASE-RELATED"/>
    <property type="match status" value="1"/>
</dbReference>
<proteinExistence type="inferred from homology"/>
<dbReference type="PROSITE" id="PS00065">
    <property type="entry name" value="D_2_HYDROXYACID_DH_1"/>
    <property type="match status" value="1"/>
</dbReference>
<organism evidence="6 7">
    <name type="scientific">Alkalicoccobacillus murimartini</name>
    <dbReference type="NCBI Taxonomy" id="171685"/>
    <lineage>
        <taxon>Bacteria</taxon>
        <taxon>Bacillati</taxon>
        <taxon>Bacillota</taxon>
        <taxon>Bacilli</taxon>
        <taxon>Bacillales</taxon>
        <taxon>Bacillaceae</taxon>
        <taxon>Alkalicoccobacillus</taxon>
    </lineage>
</organism>
<name>A0ABT9YK49_9BACI</name>
<feature type="domain" description="D-isomer specific 2-hydroxyacid dehydrogenase NAD-binding" evidence="5">
    <location>
        <begin position="108"/>
        <end position="287"/>
    </location>
</feature>
<dbReference type="CDD" id="cd05301">
    <property type="entry name" value="GDH"/>
    <property type="match status" value="1"/>
</dbReference>
<accession>A0ABT9YK49</accession>
<reference evidence="6 7" key="1">
    <citation type="submission" date="2023-07" db="EMBL/GenBank/DDBJ databases">
        <title>Genomic Encyclopedia of Type Strains, Phase IV (KMG-IV): sequencing the most valuable type-strain genomes for metagenomic binning, comparative biology and taxonomic classification.</title>
        <authorList>
            <person name="Goeker M."/>
        </authorList>
    </citation>
    <scope>NUCLEOTIDE SEQUENCE [LARGE SCALE GENOMIC DNA]</scope>
    <source>
        <strain evidence="6 7">DSM 19154</strain>
    </source>
</reference>
<dbReference type="EC" id="1.1.1.215" evidence="6"/>
<dbReference type="Pfam" id="PF00389">
    <property type="entry name" value="2-Hacid_dh"/>
    <property type="match status" value="1"/>
</dbReference>
<comment type="caution">
    <text evidence="6">The sequence shown here is derived from an EMBL/GenBank/DDBJ whole genome shotgun (WGS) entry which is preliminary data.</text>
</comment>
<keyword evidence="7" id="KW-1185">Reference proteome</keyword>
<evidence type="ECO:0000259" key="4">
    <source>
        <dbReference type="Pfam" id="PF00389"/>
    </source>
</evidence>